<evidence type="ECO:0000313" key="3">
    <source>
        <dbReference type="EMBL" id="KAF2157095.1"/>
    </source>
</evidence>
<feature type="signal peptide" evidence="2">
    <location>
        <begin position="1"/>
        <end position="21"/>
    </location>
</feature>
<sequence length="262" mass="27435">MRFSTISHTAALLLLAGTSLASPLSIPSTPAAILASPSPSSHSPFAPIVQTVTSTVQARSSPSSSIAPGSNKLKAPKAQARPSVNLSFDINGTIKPSTTSTATRTTTTPNFVYPTDTKFYHLKVGKTSGNASNATMGGTVVNKQLFVNTTASAWESFYLDGHYLALKTPSGPLYAQLPNTFPSLPQYGYDTENVVFGPAKSGNSLICTKASSGLLTCDAPYDLFGLPDGYTAPGKVVMYWLPRPGPLASPSPTYAYAYLVTA</sequence>
<evidence type="ECO:0000256" key="1">
    <source>
        <dbReference type="SAM" id="MobiDB-lite"/>
    </source>
</evidence>
<keyword evidence="2" id="KW-0732">Signal</keyword>
<protein>
    <recommendedName>
        <fullName evidence="5">Ubiquitin 3 binding protein But2 C-terminal domain-containing protein</fullName>
    </recommendedName>
</protein>
<evidence type="ECO:0008006" key="5">
    <source>
        <dbReference type="Google" id="ProtNLM"/>
    </source>
</evidence>
<reference evidence="3" key="1">
    <citation type="journal article" date="2020" name="Stud. Mycol.">
        <title>101 Dothideomycetes genomes: a test case for predicting lifestyles and emergence of pathogens.</title>
        <authorList>
            <person name="Haridas S."/>
            <person name="Albert R."/>
            <person name="Binder M."/>
            <person name="Bloem J."/>
            <person name="Labutti K."/>
            <person name="Salamov A."/>
            <person name="Andreopoulos B."/>
            <person name="Baker S."/>
            <person name="Barry K."/>
            <person name="Bills G."/>
            <person name="Bluhm B."/>
            <person name="Cannon C."/>
            <person name="Castanera R."/>
            <person name="Culley D."/>
            <person name="Daum C."/>
            <person name="Ezra D."/>
            <person name="Gonzalez J."/>
            <person name="Henrissat B."/>
            <person name="Kuo A."/>
            <person name="Liang C."/>
            <person name="Lipzen A."/>
            <person name="Lutzoni F."/>
            <person name="Magnuson J."/>
            <person name="Mondo S."/>
            <person name="Nolan M."/>
            <person name="Ohm R."/>
            <person name="Pangilinan J."/>
            <person name="Park H.-J."/>
            <person name="Ramirez L."/>
            <person name="Alfaro M."/>
            <person name="Sun H."/>
            <person name="Tritt A."/>
            <person name="Yoshinaga Y."/>
            <person name="Zwiers L.-H."/>
            <person name="Turgeon B."/>
            <person name="Goodwin S."/>
            <person name="Spatafora J."/>
            <person name="Crous P."/>
            <person name="Grigoriev I."/>
        </authorList>
    </citation>
    <scope>NUCLEOTIDE SEQUENCE</scope>
    <source>
        <strain evidence="3">CBS 260.36</strain>
    </source>
</reference>
<organism evidence="3 4">
    <name type="scientific">Myriangium duriaei CBS 260.36</name>
    <dbReference type="NCBI Taxonomy" id="1168546"/>
    <lineage>
        <taxon>Eukaryota</taxon>
        <taxon>Fungi</taxon>
        <taxon>Dikarya</taxon>
        <taxon>Ascomycota</taxon>
        <taxon>Pezizomycotina</taxon>
        <taxon>Dothideomycetes</taxon>
        <taxon>Dothideomycetidae</taxon>
        <taxon>Myriangiales</taxon>
        <taxon>Myriangiaceae</taxon>
        <taxon>Myriangium</taxon>
    </lineage>
</organism>
<name>A0A9P4MJF5_9PEZI</name>
<comment type="caution">
    <text evidence="3">The sequence shown here is derived from an EMBL/GenBank/DDBJ whole genome shotgun (WGS) entry which is preliminary data.</text>
</comment>
<evidence type="ECO:0000313" key="4">
    <source>
        <dbReference type="Proteomes" id="UP000799439"/>
    </source>
</evidence>
<dbReference type="EMBL" id="ML996081">
    <property type="protein sequence ID" value="KAF2157095.1"/>
    <property type="molecule type" value="Genomic_DNA"/>
</dbReference>
<keyword evidence="4" id="KW-1185">Reference proteome</keyword>
<feature type="region of interest" description="Disordered" evidence="1">
    <location>
        <begin position="58"/>
        <end position="78"/>
    </location>
</feature>
<evidence type="ECO:0000256" key="2">
    <source>
        <dbReference type="SAM" id="SignalP"/>
    </source>
</evidence>
<proteinExistence type="predicted"/>
<gene>
    <name evidence="3" type="ORF">K461DRAFT_273219</name>
</gene>
<dbReference type="Proteomes" id="UP000799439">
    <property type="component" value="Unassembled WGS sequence"/>
</dbReference>
<dbReference type="AlphaFoldDB" id="A0A9P4MJF5"/>
<feature type="chain" id="PRO_5040479942" description="Ubiquitin 3 binding protein But2 C-terminal domain-containing protein" evidence="2">
    <location>
        <begin position="22"/>
        <end position="262"/>
    </location>
</feature>
<accession>A0A9P4MJF5</accession>